<dbReference type="PROSITE" id="PS51160">
    <property type="entry name" value="ACYLPHOSPHATASE_3"/>
    <property type="match status" value="1"/>
</dbReference>
<reference evidence="8" key="1">
    <citation type="submission" date="2022-01" db="EMBL/GenBank/DDBJ databases">
        <title>Whole genome-based taxonomy of the Shewanellaceae.</title>
        <authorList>
            <person name="Martin-Rodriguez A.J."/>
        </authorList>
    </citation>
    <scope>NUCLEOTIDE SEQUENCE</scope>
    <source>
        <strain evidence="8">KCTC 23973</strain>
    </source>
</reference>
<dbReference type="Gene3D" id="3.30.70.100">
    <property type="match status" value="1"/>
</dbReference>
<keyword evidence="9" id="KW-1185">Reference proteome</keyword>
<evidence type="ECO:0000313" key="8">
    <source>
        <dbReference type="EMBL" id="MCL1139811.1"/>
    </source>
</evidence>
<feature type="active site" evidence="5">
    <location>
        <position position="18"/>
    </location>
</feature>
<dbReference type="EC" id="3.6.1.7" evidence="2 5"/>
<dbReference type="GO" id="GO:0003998">
    <property type="term" value="F:acylphosphatase activity"/>
    <property type="evidence" value="ECO:0007669"/>
    <property type="project" value="UniProtKB-EC"/>
</dbReference>
<evidence type="ECO:0000313" key="9">
    <source>
        <dbReference type="Proteomes" id="UP001139293"/>
    </source>
</evidence>
<dbReference type="PANTHER" id="PTHR47268:SF4">
    <property type="entry name" value="ACYLPHOSPHATASE"/>
    <property type="match status" value="1"/>
</dbReference>
<evidence type="ECO:0000256" key="4">
    <source>
        <dbReference type="ARBA" id="ARBA00047645"/>
    </source>
</evidence>
<comment type="catalytic activity">
    <reaction evidence="4 5">
        <text>an acyl phosphate + H2O = a carboxylate + phosphate + H(+)</text>
        <dbReference type="Rhea" id="RHEA:14965"/>
        <dbReference type="ChEBI" id="CHEBI:15377"/>
        <dbReference type="ChEBI" id="CHEBI:15378"/>
        <dbReference type="ChEBI" id="CHEBI:29067"/>
        <dbReference type="ChEBI" id="CHEBI:43474"/>
        <dbReference type="ChEBI" id="CHEBI:59918"/>
        <dbReference type="EC" id="3.6.1.7"/>
    </reaction>
</comment>
<feature type="active site" evidence="5">
    <location>
        <position position="36"/>
    </location>
</feature>
<comment type="similarity">
    <text evidence="1 6">Belongs to the acylphosphatase family.</text>
</comment>
<accession>A0A9X1ZDZ7</accession>
<dbReference type="EMBL" id="JAKILB010000009">
    <property type="protein sequence ID" value="MCL1139811.1"/>
    <property type="molecule type" value="Genomic_DNA"/>
</dbReference>
<dbReference type="SUPFAM" id="SSF54975">
    <property type="entry name" value="Acylphosphatase/BLUF domain-like"/>
    <property type="match status" value="1"/>
</dbReference>
<keyword evidence="5 8" id="KW-0378">Hydrolase</keyword>
<evidence type="ECO:0000256" key="2">
    <source>
        <dbReference type="ARBA" id="ARBA00012150"/>
    </source>
</evidence>
<gene>
    <name evidence="8" type="ORF">L2740_14785</name>
</gene>
<dbReference type="PANTHER" id="PTHR47268">
    <property type="entry name" value="ACYLPHOSPHATASE"/>
    <property type="match status" value="1"/>
</dbReference>
<dbReference type="InterPro" id="IPR001792">
    <property type="entry name" value="Acylphosphatase-like_dom"/>
</dbReference>
<evidence type="ECO:0000256" key="3">
    <source>
        <dbReference type="ARBA" id="ARBA00015991"/>
    </source>
</evidence>
<feature type="domain" description="Acylphosphatase-like" evidence="7">
    <location>
        <begin position="3"/>
        <end position="90"/>
    </location>
</feature>
<dbReference type="Pfam" id="PF00708">
    <property type="entry name" value="Acylphosphatase"/>
    <property type="match status" value="1"/>
</dbReference>
<dbReference type="InterPro" id="IPR020456">
    <property type="entry name" value="Acylphosphatase"/>
</dbReference>
<dbReference type="RefSeq" id="WP_248950904.1">
    <property type="nucleotide sequence ID" value="NZ_JAKILB010000009.1"/>
</dbReference>
<dbReference type="PRINTS" id="PR00112">
    <property type="entry name" value="ACYLPHPHTASE"/>
</dbReference>
<evidence type="ECO:0000256" key="5">
    <source>
        <dbReference type="PROSITE-ProRule" id="PRU00520"/>
    </source>
</evidence>
<sequence length="91" mass="9904">MKRVVIKVKGKVQGVSYRQHTLKQATALGVTGYVSNLSDGSVQVLAQGGEPAVDKLISWCYVGSPSSLVEDVFVEEDEADEIYLDFSIIQL</sequence>
<dbReference type="NCBIfam" id="NF011003">
    <property type="entry name" value="PRK14429.1"/>
    <property type="match status" value="1"/>
</dbReference>
<evidence type="ECO:0000256" key="1">
    <source>
        <dbReference type="ARBA" id="ARBA00005614"/>
    </source>
</evidence>
<name>A0A9X1ZDZ7_9GAMM</name>
<organism evidence="8 9">
    <name type="scientific">Shewanella pneumatophori</name>
    <dbReference type="NCBI Taxonomy" id="314092"/>
    <lineage>
        <taxon>Bacteria</taxon>
        <taxon>Pseudomonadati</taxon>
        <taxon>Pseudomonadota</taxon>
        <taxon>Gammaproteobacteria</taxon>
        <taxon>Alteromonadales</taxon>
        <taxon>Shewanellaceae</taxon>
        <taxon>Shewanella</taxon>
    </lineage>
</organism>
<dbReference type="InterPro" id="IPR036046">
    <property type="entry name" value="Acylphosphatase-like_dom_sf"/>
</dbReference>
<evidence type="ECO:0000256" key="6">
    <source>
        <dbReference type="RuleBase" id="RU004168"/>
    </source>
</evidence>
<evidence type="ECO:0000259" key="7">
    <source>
        <dbReference type="PROSITE" id="PS51160"/>
    </source>
</evidence>
<dbReference type="Proteomes" id="UP001139293">
    <property type="component" value="Unassembled WGS sequence"/>
</dbReference>
<comment type="caution">
    <text evidence="8">The sequence shown here is derived from an EMBL/GenBank/DDBJ whole genome shotgun (WGS) entry which is preliminary data.</text>
</comment>
<proteinExistence type="inferred from homology"/>
<dbReference type="AlphaFoldDB" id="A0A9X1ZDZ7"/>
<protein>
    <recommendedName>
        <fullName evidence="3 5">acylphosphatase</fullName>
        <ecNumber evidence="2 5">3.6.1.7</ecNumber>
    </recommendedName>
</protein>